<proteinExistence type="predicted"/>
<accession>G3A7U7</accession>
<sequence length="478" mass="52263">MKGEVEGPFPFGVHAATGRPLEGTLACKDIVELLAEEDHGRRVIGGVVPVRETFSLQFGLDPNELKDAGWGLVFEAGTDPAPYLESLADLVELRRQEAENRFRVFSGADGYRSGESASDWLTRHGASLNQIDPDYGVPYYLVIVGPPSSIPFAFQYSLDIVAAVGRLDFPSFDAFKAYARSVATFEKDTARQTRRCIELFATCHDFDRATQLFTKHVAKPLSSGDDMRGPLGSRYGFSVNASLGDQSTKANLARLLSNTERAPSILFTGTHGIAFNAIDPRQIDNQGALICQDWPGYGSISSEHWFAAQDVPPDANVHGLIHVFFACYGAGTPEFDSFKFETPNVRIAPGPMTARLPQKLMTLPQGGVLASLGHIDRAWASSFQGRRGAAQTQGFREVIDRLLAGQRIGLATDNFNNQWGVLSTELADMLNYTAYGKELRESDLLALRIARDDCRNYVVLGDPAVKLRPEAGLGCARH</sequence>
<gene>
    <name evidence="1" type="ORF">RALSY_40811</name>
</gene>
<reference evidence="1" key="1">
    <citation type="journal article" date="2011" name="PLoS ONE">
        <title>Ralstonia syzygii, the Blood Disease Bacterium and some Asian R. solanacearum strains form a single genomic species despite divergent lifestyles.</title>
        <authorList>
            <person name="Remenant B."/>
            <person name="de Cambiaire J.C."/>
            <person name="Cellier G."/>
            <person name="Jacobs J.M."/>
            <person name="Mangenot S."/>
            <person name="Barbe V."/>
            <person name="Lajus A."/>
            <person name="Vallenet D."/>
            <person name="Medigue C."/>
            <person name="Fegan M."/>
            <person name="Allen C."/>
            <person name="Prior P."/>
        </authorList>
    </citation>
    <scope>NUCLEOTIDE SEQUENCE</scope>
    <source>
        <strain evidence="1">R24</strain>
    </source>
</reference>
<dbReference type="AlphaFoldDB" id="G3A7U7"/>
<protein>
    <submittedName>
        <fullName evidence="1">Uncharacterized protein</fullName>
    </submittedName>
</protein>
<dbReference type="EMBL" id="FR854089">
    <property type="protein sequence ID" value="CCA86583.1"/>
    <property type="molecule type" value="Genomic_DNA"/>
</dbReference>
<reference evidence="1" key="2">
    <citation type="submission" date="2011-04" db="EMBL/GenBank/DDBJ databases">
        <authorList>
            <person name="Genoscope - CEA"/>
        </authorList>
    </citation>
    <scope>NUCLEOTIDE SEQUENCE</scope>
    <source>
        <strain evidence="1">R24</strain>
    </source>
</reference>
<evidence type="ECO:0000313" key="1">
    <source>
        <dbReference type="EMBL" id="CCA86583.1"/>
    </source>
</evidence>
<dbReference type="RefSeq" id="WP_197334749.1">
    <property type="nucleotide sequence ID" value="NZ_CP115944.1"/>
</dbReference>
<organism evidence="1">
    <name type="scientific">Ralstonia syzygii R24</name>
    <dbReference type="NCBI Taxonomy" id="907261"/>
    <lineage>
        <taxon>Bacteria</taxon>
        <taxon>Pseudomonadati</taxon>
        <taxon>Pseudomonadota</taxon>
        <taxon>Betaproteobacteria</taxon>
        <taxon>Burkholderiales</taxon>
        <taxon>Burkholderiaceae</taxon>
        <taxon>Ralstonia</taxon>
        <taxon>Ralstonia solanacearum species complex</taxon>
    </lineage>
</organism>
<name>G3A7U7_9RALS</name>